<dbReference type="EMBL" id="FNAV01000007">
    <property type="protein sequence ID" value="SDE78242.1"/>
    <property type="molecule type" value="Genomic_DNA"/>
</dbReference>
<dbReference type="PANTHER" id="PTHR30363">
    <property type="entry name" value="HTH-TYPE TRANSCRIPTIONAL REGULATOR SRLR-RELATED"/>
    <property type="match status" value="1"/>
</dbReference>
<dbReference type="GO" id="GO:0003700">
    <property type="term" value="F:DNA-binding transcription factor activity"/>
    <property type="evidence" value="ECO:0007669"/>
    <property type="project" value="InterPro"/>
</dbReference>
<name>A0A1G7FQY2_9RHOB</name>
<reference evidence="7" key="1">
    <citation type="submission" date="2016-10" db="EMBL/GenBank/DDBJ databases">
        <authorList>
            <person name="Varghese N."/>
            <person name="Submissions S."/>
        </authorList>
    </citation>
    <scope>NUCLEOTIDE SEQUENCE [LARGE SCALE GENOMIC DNA]</scope>
    <source>
        <strain evidence="7">DSM 10146</strain>
    </source>
</reference>
<evidence type="ECO:0000256" key="1">
    <source>
        <dbReference type="ARBA" id="ARBA00023015"/>
    </source>
</evidence>
<evidence type="ECO:0000256" key="3">
    <source>
        <dbReference type="ARBA" id="ARBA00023163"/>
    </source>
</evidence>
<dbReference type="AlphaFoldDB" id="A0A1G7FQY2"/>
<dbReference type="InterPro" id="IPR001034">
    <property type="entry name" value="DeoR_HTH"/>
</dbReference>
<dbReference type="SUPFAM" id="SSF46785">
    <property type="entry name" value="Winged helix' DNA-binding domain"/>
    <property type="match status" value="1"/>
</dbReference>
<evidence type="ECO:0000313" key="7">
    <source>
        <dbReference type="Proteomes" id="UP000198994"/>
    </source>
</evidence>
<proteinExistence type="predicted"/>
<dbReference type="InterPro" id="IPR014036">
    <property type="entry name" value="DeoR-like_C"/>
</dbReference>
<dbReference type="Pfam" id="PF00455">
    <property type="entry name" value="DeoRC"/>
    <property type="match status" value="1"/>
</dbReference>
<dbReference type="STRING" id="282683.SAMN04488105_107241"/>
<dbReference type="Proteomes" id="UP000198994">
    <property type="component" value="Unassembled WGS sequence"/>
</dbReference>
<gene>
    <name evidence="6" type="ORF">SAMN04488105_107241</name>
</gene>
<keyword evidence="7" id="KW-1185">Reference proteome</keyword>
<keyword evidence="1" id="KW-0805">Transcription regulation</keyword>
<dbReference type="PRINTS" id="PR00037">
    <property type="entry name" value="HTHLACR"/>
</dbReference>
<dbReference type="PANTHER" id="PTHR30363:SF44">
    <property type="entry name" value="AGA OPERON TRANSCRIPTIONAL REPRESSOR-RELATED"/>
    <property type="match status" value="1"/>
</dbReference>
<dbReference type="SMART" id="SM00420">
    <property type="entry name" value="HTH_DEOR"/>
    <property type="match status" value="1"/>
</dbReference>
<feature type="domain" description="HTH deoR-type" evidence="5">
    <location>
        <begin position="12"/>
        <end position="67"/>
    </location>
</feature>
<evidence type="ECO:0000259" key="5">
    <source>
        <dbReference type="PROSITE" id="PS51000"/>
    </source>
</evidence>
<dbReference type="InterPro" id="IPR036390">
    <property type="entry name" value="WH_DNA-bd_sf"/>
</dbReference>
<dbReference type="OrthoDB" id="9816363at2"/>
<organism evidence="6 7">
    <name type="scientific">Salipiger thiooxidans</name>
    <dbReference type="NCBI Taxonomy" id="282683"/>
    <lineage>
        <taxon>Bacteria</taxon>
        <taxon>Pseudomonadati</taxon>
        <taxon>Pseudomonadota</taxon>
        <taxon>Alphaproteobacteria</taxon>
        <taxon>Rhodobacterales</taxon>
        <taxon>Roseobacteraceae</taxon>
        <taxon>Salipiger</taxon>
    </lineage>
</organism>
<dbReference type="Gene3D" id="3.40.50.1360">
    <property type="match status" value="1"/>
</dbReference>
<evidence type="ECO:0000256" key="2">
    <source>
        <dbReference type="ARBA" id="ARBA00023125"/>
    </source>
</evidence>
<feature type="region of interest" description="Disordered" evidence="4">
    <location>
        <begin position="59"/>
        <end position="80"/>
    </location>
</feature>
<accession>A0A1G7FQY2</accession>
<dbReference type="InterPro" id="IPR036388">
    <property type="entry name" value="WH-like_DNA-bd_sf"/>
</dbReference>
<dbReference type="SUPFAM" id="SSF100950">
    <property type="entry name" value="NagB/RpiA/CoA transferase-like"/>
    <property type="match status" value="1"/>
</dbReference>
<dbReference type="SMART" id="SM01134">
    <property type="entry name" value="DeoRC"/>
    <property type="match status" value="1"/>
</dbReference>
<dbReference type="Pfam" id="PF08220">
    <property type="entry name" value="HTH_DeoR"/>
    <property type="match status" value="1"/>
</dbReference>
<dbReference type="RefSeq" id="WP_089959619.1">
    <property type="nucleotide sequence ID" value="NZ_FNAV01000007.1"/>
</dbReference>
<keyword evidence="2" id="KW-0238">DNA-binding</keyword>
<dbReference type="InterPro" id="IPR037171">
    <property type="entry name" value="NagB/RpiA_transferase-like"/>
</dbReference>
<dbReference type="PROSITE" id="PS51000">
    <property type="entry name" value="HTH_DEOR_2"/>
    <property type="match status" value="1"/>
</dbReference>
<dbReference type="PROSITE" id="PS00894">
    <property type="entry name" value="HTH_DEOR_1"/>
    <property type="match status" value="1"/>
</dbReference>
<keyword evidence="3" id="KW-0804">Transcription</keyword>
<protein>
    <submittedName>
        <fullName evidence="6">Transcriptional regulator, DeoR family</fullName>
    </submittedName>
</protein>
<dbReference type="GO" id="GO:0003677">
    <property type="term" value="F:DNA binding"/>
    <property type="evidence" value="ECO:0007669"/>
    <property type="project" value="UniProtKB-KW"/>
</dbReference>
<dbReference type="Gene3D" id="1.10.10.10">
    <property type="entry name" value="Winged helix-like DNA-binding domain superfamily/Winged helix DNA-binding domain"/>
    <property type="match status" value="1"/>
</dbReference>
<evidence type="ECO:0000256" key="4">
    <source>
        <dbReference type="SAM" id="MobiDB-lite"/>
    </source>
</evidence>
<dbReference type="InterPro" id="IPR018356">
    <property type="entry name" value="Tscrpt_reg_HTH_DeoR_CS"/>
</dbReference>
<sequence>MEQPGAQHRLKKHERHEQILLQLKLRPHVRVAELATLFGVTTETVRRDMGDLERRGLLERAHGGASATHPGAHRDLDERRQERVVERERLAGLAASLVRDGETIMIDAGSTTMVFARLLAFAETRVTAITNSLQIGMILGQSAGVRVILAPGQYLPKEAAVVGIDTCDYLSRYHVDACFLGAAGLSEVGATEAVEGFAAVKRTMMRQSAACRFLIDASKFGLTQLDVVARFDEMDTLVSDRAPDRGLATYLSAGGVRIFAP</sequence>
<evidence type="ECO:0000313" key="6">
    <source>
        <dbReference type="EMBL" id="SDE78242.1"/>
    </source>
</evidence>
<dbReference type="InterPro" id="IPR050313">
    <property type="entry name" value="Carb_Metab_HTH_regulators"/>
</dbReference>